<dbReference type="PANTHER" id="PTHR33405">
    <property type="entry name" value="PROTEIN FLX-LIKE 2"/>
    <property type="match status" value="1"/>
</dbReference>
<evidence type="ECO:0000313" key="8">
    <source>
        <dbReference type="Proteomes" id="UP000824469"/>
    </source>
</evidence>
<feature type="non-terminal residue" evidence="7">
    <location>
        <position position="288"/>
    </location>
</feature>
<comment type="caution">
    <text evidence="7">The sequence shown here is derived from an EMBL/GenBank/DDBJ whole genome shotgun (WGS) entry which is preliminary data.</text>
</comment>
<dbReference type="InterPro" id="IPR040353">
    <property type="entry name" value="FLX/FLX-like"/>
</dbReference>
<dbReference type="EMBL" id="JAHRHJ020000005">
    <property type="protein sequence ID" value="KAH9314640.1"/>
    <property type="molecule type" value="Genomic_DNA"/>
</dbReference>
<protein>
    <recommendedName>
        <fullName evidence="9">Protein FLX-like 3</fullName>
    </recommendedName>
</protein>
<evidence type="ECO:0000256" key="3">
    <source>
        <dbReference type="ARBA" id="ARBA00022782"/>
    </source>
</evidence>
<accession>A0AA38G3J9</accession>
<keyword evidence="4 6" id="KW-0175">Coiled coil</keyword>
<dbReference type="AlphaFoldDB" id="A0AA38G3J9"/>
<gene>
    <name evidence="7" type="ORF">KI387_023267</name>
</gene>
<dbReference type="GO" id="GO:0030154">
    <property type="term" value="P:cell differentiation"/>
    <property type="evidence" value="ECO:0007669"/>
    <property type="project" value="UniProtKB-KW"/>
</dbReference>
<dbReference type="Proteomes" id="UP000824469">
    <property type="component" value="Unassembled WGS sequence"/>
</dbReference>
<sequence>MAGRDRIPHPYGRQLPIPGMMRPESFGPVMGPFDMLPPPEVLERKLAAQNVEMQRLASDNQMLAATHVALRQELAAIQRELERLHAHMTALQNDSEQQVRSLLEKNGRMEADLQAAESIKNELQQTRADAQSLMSVKQELSAQVQQLSNDLQKARMEAQQIPAIQAEIDNLRQDLQRARNAFEYEKATNNEQMEQMQKMEKNLISMAREVEKLRAEISSVSDNRSRAVSYGDAYGGPDSSFPSAGQNMYRDGYGMSQVPVGPENVSPYAAGGGLGWGGYDVPRGAGSN</sequence>
<evidence type="ECO:0008006" key="9">
    <source>
        <dbReference type="Google" id="ProtNLM"/>
    </source>
</evidence>
<keyword evidence="8" id="KW-1185">Reference proteome</keyword>
<dbReference type="OMA" id="RNAFEYQ"/>
<evidence type="ECO:0000256" key="2">
    <source>
        <dbReference type="ARBA" id="ARBA00022473"/>
    </source>
</evidence>
<keyword evidence="5" id="KW-0287">Flowering</keyword>
<evidence type="ECO:0000256" key="1">
    <source>
        <dbReference type="ARBA" id="ARBA00005405"/>
    </source>
</evidence>
<evidence type="ECO:0000256" key="6">
    <source>
        <dbReference type="SAM" id="Coils"/>
    </source>
</evidence>
<comment type="similarity">
    <text evidence="1">Belongs to the FLX family.</text>
</comment>
<evidence type="ECO:0000256" key="5">
    <source>
        <dbReference type="ARBA" id="ARBA00023089"/>
    </source>
</evidence>
<evidence type="ECO:0000256" key="4">
    <source>
        <dbReference type="ARBA" id="ARBA00023054"/>
    </source>
</evidence>
<keyword evidence="3" id="KW-0221">Differentiation</keyword>
<evidence type="ECO:0000313" key="7">
    <source>
        <dbReference type="EMBL" id="KAH9314640.1"/>
    </source>
</evidence>
<feature type="coiled-coil region" evidence="6">
    <location>
        <begin position="60"/>
        <end position="223"/>
    </location>
</feature>
<organism evidence="7 8">
    <name type="scientific">Taxus chinensis</name>
    <name type="common">Chinese yew</name>
    <name type="synonym">Taxus wallichiana var. chinensis</name>
    <dbReference type="NCBI Taxonomy" id="29808"/>
    <lineage>
        <taxon>Eukaryota</taxon>
        <taxon>Viridiplantae</taxon>
        <taxon>Streptophyta</taxon>
        <taxon>Embryophyta</taxon>
        <taxon>Tracheophyta</taxon>
        <taxon>Spermatophyta</taxon>
        <taxon>Pinopsida</taxon>
        <taxon>Pinidae</taxon>
        <taxon>Conifers II</taxon>
        <taxon>Cupressales</taxon>
        <taxon>Taxaceae</taxon>
        <taxon>Taxus</taxon>
    </lineage>
</organism>
<keyword evidence="2" id="KW-0217">Developmental protein</keyword>
<dbReference type="PANTHER" id="PTHR33405:SF4">
    <property type="entry name" value="PROTEIN FLX-LIKE 2"/>
    <property type="match status" value="1"/>
</dbReference>
<name>A0AA38G3J9_TAXCH</name>
<reference evidence="7 8" key="1">
    <citation type="journal article" date="2021" name="Nat. Plants">
        <title>The Taxus genome provides insights into paclitaxel biosynthesis.</title>
        <authorList>
            <person name="Xiong X."/>
            <person name="Gou J."/>
            <person name="Liao Q."/>
            <person name="Li Y."/>
            <person name="Zhou Q."/>
            <person name="Bi G."/>
            <person name="Li C."/>
            <person name="Du R."/>
            <person name="Wang X."/>
            <person name="Sun T."/>
            <person name="Guo L."/>
            <person name="Liang H."/>
            <person name="Lu P."/>
            <person name="Wu Y."/>
            <person name="Zhang Z."/>
            <person name="Ro D.K."/>
            <person name="Shang Y."/>
            <person name="Huang S."/>
            <person name="Yan J."/>
        </authorList>
    </citation>
    <scope>NUCLEOTIDE SEQUENCE [LARGE SCALE GENOMIC DNA]</scope>
    <source>
        <strain evidence="7">Ta-2019</strain>
    </source>
</reference>
<proteinExistence type="inferred from homology"/>